<dbReference type="Pfam" id="PF06271">
    <property type="entry name" value="RDD"/>
    <property type="match status" value="1"/>
</dbReference>
<name>A0A2T4ZA90_9BACL</name>
<keyword evidence="2 5" id="KW-0812">Transmembrane</keyword>
<keyword evidence="3 5" id="KW-1133">Transmembrane helix</keyword>
<sequence length="260" mass="29542">MKQEIQVSTPEFVSLRFTAAGLGTRILALLLDWMILSFVLGVLGYIALLFFALLESMGSPLWMSIIAGIGFVLAVFIPQLYYILMETFFHGQTLGKKVLGIRVVTDRGTAPGFFAIFLRNVLRVVDSLPLLYVVGISAVFINSHAKRLGDLAAGTIVVRQEEESRLPRVRPLYTREKKPFFQGEKLSRIPDSRWLQVAEFLSRRDELFPERRIELAQIIFANLFPGRTSDTADTERLLEAAFFQWRDERQRVNRPEGGTT</sequence>
<protein>
    <submittedName>
        <fullName evidence="7">Putative RDD family membrane protein YckC</fullName>
    </submittedName>
</protein>
<keyword evidence="8" id="KW-1185">Reference proteome</keyword>
<feature type="domain" description="RDD" evidence="6">
    <location>
        <begin position="20"/>
        <end position="154"/>
    </location>
</feature>
<reference evidence="7 8" key="1">
    <citation type="submission" date="2018-04" db="EMBL/GenBank/DDBJ databases">
        <title>Genomic Encyclopedia of Archaeal and Bacterial Type Strains, Phase II (KMG-II): from individual species to whole genera.</title>
        <authorList>
            <person name="Goeker M."/>
        </authorList>
    </citation>
    <scope>NUCLEOTIDE SEQUENCE [LARGE SCALE GENOMIC DNA]</scope>
    <source>
        <strain evidence="7 8">DSM 45169</strain>
    </source>
</reference>
<comment type="caution">
    <text evidence="7">The sequence shown here is derived from an EMBL/GenBank/DDBJ whole genome shotgun (WGS) entry which is preliminary data.</text>
</comment>
<evidence type="ECO:0000256" key="4">
    <source>
        <dbReference type="ARBA" id="ARBA00023136"/>
    </source>
</evidence>
<feature type="transmembrane region" description="Helical" evidence="5">
    <location>
        <begin position="61"/>
        <end position="84"/>
    </location>
</feature>
<evidence type="ECO:0000259" key="6">
    <source>
        <dbReference type="Pfam" id="PF06271"/>
    </source>
</evidence>
<dbReference type="InterPro" id="IPR010432">
    <property type="entry name" value="RDD"/>
</dbReference>
<dbReference type="Proteomes" id="UP000241639">
    <property type="component" value="Unassembled WGS sequence"/>
</dbReference>
<evidence type="ECO:0000256" key="2">
    <source>
        <dbReference type="ARBA" id="ARBA00022692"/>
    </source>
</evidence>
<dbReference type="AlphaFoldDB" id="A0A2T4ZA90"/>
<evidence type="ECO:0000313" key="7">
    <source>
        <dbReference type="EMBL" id="PTM58806.1"/>
    </source>
</evidence>
<keyword evidence="4 5" id="KW-0472">Membrane</keyword>
<comment type="subcellular location">
    <subcellularLocation>
        <location evidence="1">Membrane</location>
        <topology evidence="1">Multi-pass membrane protein</topology>
    </subcellularLocation>
</comment>
<evidence type="ECO:0000256" key="3">
    <source>
        <dbReference type="ARBA" id="ARBA00022989"/>
    </source>
</evidence>
<feature type="transmembrane region" description="Helical" evidence="5">
    <location>
        <begin position="33"/>
        <end position="54"/>
    </location>
</feature>
<dbReference type="GO" id="GO:0016020">
    <property type="term" value="C:membrane"/>
    <property type="evidence" value="ECO:0007669"/>
    <property type="project" value="UniProtKB-SubCell"/>
</dbReference>
<dbReference type="PANTHER" id="PTHR38480">
    <property type="entry name" value="SLR0254 PROTEIN"/>
    <property type="match status" value="1"/>
</dbReference>
<proteinExistence type="predicted"/>
<organism evidence="7 8">
    <name type="scientific">Desmospora activa DSM 45169</name>
    <dbReference type="NCBI Taxonomy" id="1121389"/>
    <lineage>
        <taxon>Bacteria</taxon>
        <taxon>Bacillati</taxon>
        <taxon>Bacillota</taxon>
        <taxon>Bacilli</taxon>
        <taxon>Bacillales</taxon>
        <taxon>Thermoactinomycetaceae</taxon>
        <taxon>Desmospora</taxon>
    </lineage>
</organism>
<dbReference type="RefSeq" id="WP_170105229.1">
    <property type="nucleotide sequence ID" value="NZ_PZZP01000001.1"/>
</dbReference>
<dbReference type="PANTHER" id="PTHR38480:SF1">
    <property type="entry name" value="SLR0254 PROTEIN"/>
    <property type="match status" value="1"/>
</dbReference>
<evidence type="ECO:0000313" key="8">
    <source>
        <dbReference type="Proteomes" id="UP000241639"/>
    </source>
</evidence>
<evidence type="ECO:0000256" key="1">
    <source>
        <dbReference type="ARBA" id="ARBA00004141"/>
    </source>
</evidence>
<gene>
    <name evidence="7" type="ORF">C8J48_1399</name>
</gene>
<evidence type="ECO:0000256" key="5">
    <source>
        <dbReference type="SAM" id="Phobius"/>
    </source>
</evidence>
<accession>A0A2T4ZA90</accession>
<dbReference type="EMBL" id="PZZP01000001">
    <property type="protein sequence ID" value="PTM58806.1"/>
    <property type="molecule type" value="Genomic_DNA"/>
</dbReference>